<evidence type="ECO:0000313" key="1">
    <source>
        <dbReference type="Proteomes" id="UP000095286"/>
    </source>
</evidence>
<dbReference type="Proteomes" id="UP000095286">
    <property type="component" value="Unplaced"/>
</dbReference>
<reference evidence="2" key="1">
    <citation type="submission" date="2016-11" db="UniProtKB">
        <authorList>
            <consortium name="WormBaseParasite"/>
        </authorList>
    </citation>
    <scope>IDENTIFICATION</scope>
    <source>
        <strain evidence="2">KR3021</strain>
    </source>
</reference>
<sequence length="771" mass="87863">MPAIGHRAGGFNLPKKKHNSGRHRTKGEINRAQAGKIDVVAGSRANKLLASKLQRRNQGKDARAAHRANILNDKRLKGIKSPIIVTIISLDNEVVKATEVINAITTHPDVEVQLNKAKTVMYAKVRRFQNAQFGFLTPQYKNIEGVFDSLKITDVLMIVWPTDGEIKPSQESFIRQIKSFGLPTIMNCAIPVGVGKEKSQVKGCVEKMIQDSCLGDGKFHYLDLGDIHNTLRLLKECKKKPLGIQLKRSYMVGDDMSKIEVVGEENDCIAVKCVIRGAPLNPNRPLHIQGIGNFQIGKVVEVENMWSNKPFDFSMTPAEGKREWLSEPNAIESLEESIMPDPLDAEQTWPSREDEALDANFENIEDETNKKVSVKVPVGTSDYQAAWYLNNDGEAEDSDEDASDEEGSEDEEFAPMEEEDDEDRRTINMADNASVMLDEEMMEEDEEAYDMYKDARLNAKFPDEIETPKDVASRTRFAKYRGLKSFRSSKWDARENLPYDYGRIFKISNFLQTKKLLNVQLKEEYENDKLCVPVGTTCVIFIKNMPVHMIEKFTQGRAFVIYQLMKYEQKMSVMNIVLKRVPGFEMVVKNKAKMIFQVGFRKFACEPIFSQHTNGDKFKMERFMPEEGPFVATVYAPITFPPCPVLAYVENEYGGRFLAATGSILDLNPDRVVLKRTVLSGHPFKINRRSVVCRYLFFDKEDIEYFKPLELWCPSGARGFIKESLGTHGLLKCTFDRQLNAMDVILLNLYKRVYPKWNYDPYVSDEVEVLL</sequence>
<protein>
    <submittedName>
        <fullName evidence="2">Bms1-type G domain-containing protein</fullName>
    </submittedName>
</protein>
<evidence type="ECO:0000313" key="2">
    <source>
        <dbReference type="WBParaSite" id="RSKR_0000349900.1"/>
    </source>
</evidence>
<organism evidence="1 2">
    <name type="scientific">Rhabditophanes sp. KR3021</name>
    <dbReference type="NCBI Taxonomy" id="114890"/>
    <lineage>
        <taxon>Eukaryota</taxon>
        <taxon>Metazoa</taxon>
        <taxon>Ecdysozoa</taxon>
        <taxon>Nematoda</taxon>
        <taxon>Chromadorea</taxon>
        <taxon>Rhabditida</taxon>
        <taxon>Tylenchina</taxon>
        <taxon>Panagrolaimomorpha</taxon>
        <taxon>Strongyloidoidea</taxon>
        <taxon>Alloionematidae</taxon>
        <taxon>Rhabditophanes</taxon>
    </lineage>
</organism>
<accession>A0AC35TQY6</accession>
<dbReference type="WBParaSite" id="RSKR_0000349900.1">
    <property type="protein sequence ID" value="RSKR_0000349900.1"/>
    <property type="gene ID" value="RSKR_0000349900"/>
</dbReference>
<proteinExistence type="predicted"/>
<name>A0AC35TQY6_9BILA</name>